<dbReference type="GO" id="GO:0017168">
    <property type="term" value="F:5-oxoprolinase (ATP-hydrolyzing) activity"/>
    <property type="evidence" value="ECO:0007669"/>
    <property type="project" value="UniProtKB-UniRule"/>
</dbReference>
<keyword evidence="3" id="KW-1185">Reference proteome</keyword>
<sequence length="285" mass="30195">MVHGSDVRYGNFQLLKIKSIRGEGIIMNKQIDLNSDLGESFGQWEMGNDEAMLSIVSSANIACGFHAGSPEGIMKTLASAKKNGVTVGAHVGYPDLVGFGRRNMDIASEELIADVIYQIGALQGLAKAVGAKVEYVKPHGALYNTIAHDQRQAMAVIDGILAIDGDLTLVALAGSPLVGWAKGRGLNVVAEAFADRAYNNDGTLVSRKLTGAVLHDPELVAERMLQLVNEGGVISIDGQFTPIDADSICVHGDSPGALEMAKKVREIFEQQGIKVCAFTGKRCGS</sequence>
<accession>D1P5I3</accession>
<comment type="function">
    <text evidence="1">Catalyzes the cleavage of 5-oxoproline to form L-glutamate coupled to the hydrolysis of ATP to ADP and inorganic phosphate.</text>
</comment>
<keyword evidence="1" id="KW-0067">ATP-binding</keyword>
<dbReference type="Proteomes" id="UP000005512">
    <property type="component" value="Unassembled WGS sequence"/>
</dbReference>
<comment type="similarity">
    <text evidence="1">Belongs to the LamB/PxpA family.</text>
</comment>
<dbReference type="NCBIfam" id="NF003816">
    <property type="entry name" value="PRK05406.1-5"/>
    <property type="match status" value="1"/>
</dbReference>
<dbReference type="Pfam" id="PF03746">
    <property type="entry name" value="LamB_YcsF"/>
    <property type="match status" value="1"/>
</dbReference>
<evidence type="ECO:0000313" key="2">
    <source>
        <dbReference type="EMBL" id="EFB71307.1"/>
    </source>
</evidence>
<comment type="subunit">
    <text evidence="1">Forms a complex composed of PxpA, PxpB and PxpC.</text>
</comment>
<dbReference type="SUPFAM" id="SSF88713">
    <property type="entry name" value="Glycoside hydrolase/deacetylase"/>
    <property type="match status" value="1"/>
</dbReference>
<dbReference type="eggNOG" id="COG1540">
    <property type="taxonomic scope" value="Bacteria"/>
</dbReference>
<dbReference type="InterPro" id="IPR005501">
    <property type="entry name" value="LamB/YcsF/PxpA-like"/>
</dbReference>
<dbReference type="PANTHER" id="PTHR30292">
    <property type="entry name" value="UNCHARACTERIZED PROTEIN YBGL-RELATED"/>
    <property type="match status" value="1"/>
</dbReference>
<name>D1P5I3_9GAMM</name>
<gene>
    <name evidence="1" type="primary">pxpA</name>
    <name evidence="2" type="ORF">PROVRUST_07489</name>
</gene>
<reference evidence="2" key="1">
    <citation type="submission" date="2009-12" db="EMBL/GenBank/DDBJ databases">
        <authorList>
            <person name="Weinstock G."/>
            <person name="Sodergren E."/>
            <person name="Clifton S."/>
            <person name="Fulton L."/>
            <person name="Fulton B."/>
            <person name="Courtney L."/>
            <person name="Fronick C."/>
            <person name="Harrison M."/>
            <person name="Strong C."/>
            <person name="Farmer C."/>
            <person name="Delahaunty K."/>
            <person name="Markovic C."/>
            <person name="Hall O."/>
            <person name="Minx P."/>
            <person name="Tomlinson C."/>
            <person name="Mitreva M."/>
            <person name="Nelson J."/>
            <person name="Hou S."/>
            <person name="Wollam A."/>
            <person name="Pepin K.H."/>
            <person name="Johnson M."/>
            <person name="Bhonagiri V."/>
            <person name="Nash W.E."/>
            <person name="Warren W."/>
            <person name="Chinwalla A."/>
            <person name="Mardis E.R."/>
            <person name="Wilson R.K."/>
        </authorList>
    </citation>
    <scope>NUCLEOTIDE SEQUENCE [LARGE SCALE GENOMIC DNA]</scope>
    <source>
        <strain evidence="2">DSM 4541</strain>
    </source>
</reference>
<evidence type="ECO:0000256" key="1">
    <source>
        <dbReference type="HAMAP-Rule" id="MF_00691"/>
    </source>
</evidence>
<dbReference type="HAMAP" id="MF_00691">
    <property type="entry name" value="PxpA"/>
    <property type="match status" value="1"/>
</dbReference>
<dbReference type="NCBIfam" id="NF003814">
    <property type="entry name" value="PRK05406.1-3"/>
    <property type="match status" value="1"/>
</dbReference>
<dbReference type="EMBL" id="ABXV02000040">
    <property type="protein sequence ID" value="EFB71307.1"/>
    <property type="molecule type" value="Genomic_DNA"/>
</dbReference>
<dbReference type="GO" id="GO:0005975">
    <property type="term" value="P:carbohydrate metabolic process"/>
    <property type="evidence" value="ECO:0007669"/>
    <property type="project" value="InterPro"/>
</dbReference>
<dbReference type="PANTHER" id="PTHR30292:SF0">
    <property type="entry name" value="5-OXOPROLINASE SUBUNIT A"/>
    <property type="match status" value="1"/>
</dbReference>
<dbReference type="Gene3D" id="3.20.20.370">
    <property type="entry name" value="Glycoside hydrolase/deacetylase"/>
    <property type="match status" value="1"/>
</dbReference>
<dbReference type="GO" id="GO:0005524">
    <property type="term" value="F:ATP binding"/>
    <property type="evidence" value="ECO:0007669"/>
    <property type="project" value="UniProtKB-UniRule"/>
</dbReference>
<dbReference type="STRING" id="500637.PROVRUST_07489"/>
<dbReference type="CDD" id="cd10787">
    <property type="entry name" value="LamB_YcsF_like"/>
    <property type="match status" value="1"/>
</dbReference>
<organism evidence="2 3">
    <name type="scientific">Providencia rustigianii DSM 4541</name>
    <dbReference type="NCBI Taxonomy" id="500637"/>
    <lineage>
        <taxon>Bacteria</taxon>
        <taxon>Pseudomonadati</taxon>
        <taxon>Pseudomonadota</taxon>
        <taxon>Gammaproteobacteria</taxon>
        <taxon>Enterobacterales</taxon>
        <taxon>Morganellaceae</taxon>
        <taxon>Providencia</taxon>
    </lineage>
</organism>
<keyword evidence="1" id="KW-0378">Hydrolase</keyword>
<dbReference type="HOGENOM" id="CLU_069535_0_0_6"/>
<protein>
    <recommendedName>
        <fullName evidence="1">5-oxoprolinase subunit A</fullName>
        <shortName evidence="1">5-OPase subunit A</shortName>
        <ecNumber evidence="1">3.5.2.9</ecNumber>
    </recommendedName>
    <alternativeName>
        <fullName evidence="1">5-oxoprolinase (ATP-hydrolyzing) subunit A</fullName>
    </alternativeName>
</protein>
<proteinExistence type="inferred from homology"/>
<comment type="caution">
    <text evidence="2">The sequence shown here is derived from an EMBL/GenBank/DDBJ whole genome shotgun (WGS) entry which is preliminary data.</text>
</comment>
<evidence type="ECO:0000313" key="3">
    <source>
        <dbReference type="Proteomes" id="UP000005512"/>
    </source>
</evidence>
<comment type="catalytic activity">
    <reaction evidence="1">
        <text>5-oxo-L-proline + ATP + 2 H2O = L-glutamate + ADP + phosphate + H(+)</text>
        <dbReference type="Rhea" id="RHEA:10348"/>
        <dbReference type="ChEBI" id="CHEBI:15377"/>
        <dbReference type="ChEBI" id="CHEBI:15378"/>
        <dbReference type="ChEBI" id="CHEBI:29985"/>
        <dbReference type="ChEBI" id="CHEBI:30616"/>
        <dbReference type="ChEBI" id="CHEBI:43474"/>
        <dbReference type="ChEBI" id="CHEBI:58402"/>
        <dbReference type="ChEBI" id="CHEBI:456216"/>
        <dbReference type="EC" id="3.5.2.9"/>
    </reaction>
</comment>
<dbReference type="InterPro" id="IPR011330">
    <property type="entry name" value="Glyco_hydro/deAcase_b/a-brl"/>
</dbReference>
<keyword evidence="1" id="KW-0547">Nucleotide-binding</keyword>
<dbReference type="EC" id="3.5.2.9" evidence="1"/>
<dbReference type="AlphaFoldDB" id="D1P5I3"/>